<dbReference type="Gene3D" id="3.40.50.720">
    <property type="entry name" value="NAD(P)-binding Rossmann-like Domain"/>
    <property type="match status" value="1"/>
</dbReference>
<dbReference type="OrthoDB" id="429813at2759"/>
<evidence type="ECO:0000256" key="1">
    <source>
        <dbReference type="ARBA" id="ARBA00022450"/>
    </source>
</evidence>
<name>A0A0G2GSK5_PHACM</name>
<dbReference type="Pfam" id="PF07993">
    <property type="entry name" value="NAD_binding_4"/>
    <property type="match status" value="1"/>
</dbReference>
<comment type="caution">
    <text evidence="4">The sequence shown here is derived from an EMBL/GenBank/DDBJ whole genome shotgun (WGS) entry which is preliminary data.</text>
</comment>
<organism evidence="4 5">
    <name type="scientific">Phaeomoniella chlamydospora</name>
    <name type="common">Phaeoacremonium chlamydosporum</name>
    <dbReference type="NCBI Taxonomy" id="158046"/>
    <lineage>
        <taxon>Eukaryota</taxon>
        <taxon>Fungi</taxon>
        <taxon>Dikarya</taxon>
        <taxon>Ascomycota</taxon>
        <taxon>Pezizomycotina</taxon>
        <taxon>Eurotiomycetes</taxon>
        <taxon>Chaetothyriomycetidae</taxon>
        <taxon>Phaeomoniellales</taxon>
        <taxon>Phaeomoniellaceae</taxon>
        <taxon>Phaeomoniella</taxon>
    </lineage>
</organism>
<dbReference type="InterPro" id="IPR036291">
    <property type="entry name" value="NAD(P)-bd_dom_sf"/>
</dbReference>
<dbReference type="InterPro" id="IPR051414">
    <property type="entry name" value="Adenylate-forming_Reductase"/>
</dbReference>
<dbReference type="PANTHER" id="PTHR43439">
    <property type="entry name" value="PHENYLACETATE-COENZYME A LIGASE"/>
    <property type="match status" value="1"/>
</dbReference>
<dbReference type="SUPFAM" id="SSF51735">
    <property type="entry name" value="NAD(P)-binding Rossmann-fold domains"/>
    <property type="match status" value="1"/>
</dbReference>
<dbReference type="SUPFAM" id="SSF56801">
    <property type="entry name" value="Acetyl-CoA synthetase-like"/>
    <property type="match status" value="1"/>
</dbReference>
<keyword evidence="1" id="KW-0596">Phosphopantetheine</keyword>
<dbReference type="AlphaFoldDB" id="A0A0G2GSK5"/>
<evidence type="ECO:0000259" key="3">
    <source>
        <dbReference type="Pfam" id="PF07993"/>
    </source>
</evidence>
<feature type="domain" description="Thioester reductase (TE)" evidence="3">
    <location>
        <begin position="306"/>
        <end position="551"/>
    </location>
</feature>
<evidence type="ECO:0000313" key="4">
    <source>
        <dbReference type="EMBL" id="KKY19765.1"/>
    </source>
</evidence>
<reference evidence="4 5" key="2">
    <citation type="submission" date="2015-05" db="EMBL/GenBank/DDBJ databases">
        <authorList>
            <person name="Morales-Cruz A."/>
            <person name="Amrine K.C."/>
            <person name="Cantu D."/>
        </authorList>
    </citation>
    <scope>NUCLEOTIDE SEQUENCE [LARGE SCALE GENOMIC DNA]</scope>
    <source>
        <strain evidence="4">UCRPC4</strain>
    </source>
</reference>
<dbReference type="EMBL" id="LCWF01000106">
    <property type="protein sequence ID" value="KKY19765.1"/>
    <property type="molecule type" value="Genomic_DNA"/>
</dbReference>
<evidence type="ECO:0000313" key="5">
    <source>
        <dbReference type="Proteomes" id="UP000053317"/>
    </source>
</evidence>
<dbReference type="InterPro" id="IPR013120">
    <property type="entry name" value="FAR_NAD-bd"/>
</dbReference>
<gene>
    <name evidence="4" type="ORF">UCRPC4_g04466</name>
</gene>
<reference evidence="4 5" key="1">
    <citation type="submission" date="2015-05" db="EMBL/GenBank/DDBJ databases">
        <title>Distinctive expansion of gene families associated with plant cell wall degradation and secondary metabolism in the genomes of grapevine trunk pathogens.</title>
        <authorList>
            <person name="Lawrence D.P."/>
            <person name="Travadon R."/>
            <person name="Rolshausen P.E."/>
            <person name="Baumgartner K."/>
        </authorList>
    </citation>
    <scope>NUCLEOTIDE SEQUENCE [LARGE SCALE GENOMIC DNA]</scope>
    <source>
        <strain evidence="4">UCRPC4</strain>
    </source>
</reference>
<protein>
    <submittedName>
        <fullName evidence="4">Nrps-like protein</fullName>
    </submittedName>
</protein>
<keyword evidence="5" id="KW-1185">Reference proteome</keyword>
<keyword evidence="2" id="KW-0597">Phosphoprotein</keyword>
<dbReference type="Pfam" id="PF23562">
    <property type="entry name" value="AMP-binding_C_3"/>
    <property type="match status" value="1"/>
</dbReference>
<proteinExistence type="predicted"/>
<dbReference type="Proteomes" id="UP000053317">
    <property type="component" value="Unassembled WGS sequence"/>
</dbReference>
<dbReference type="PANTHER" id="PTHR43439:SF2">
    <property type="entry name" value="ENZYME, PUTATIVE (JCVI)-RELATED"/>
    <property type="match status" value="1"/>
</dbReference>
<accession>A0A0G2GSK5</accession>
<evidence type="ECO:0000256" key="2">
    <source>
        <dbReference type="ARBA" id="ARBA00022553"/>
    </source>
</evidence>
<sequence>MKPVDDNVFELVVLDGHKGKIVSNSNEPPNSFHTNDLFTPHPTLMNRWKYIGRHDDRITLSNGEKFIPLDLEGLLRQSHIVKEAVVFGVDKPLPGLLLFKSDAAATLSKEEYTNQLWPVITEGNRQLSAFAKIGREYIAVLPETVDCPSTDKQSIKRAFVYQMFSKVIEDVYRGSNIQTQYLKLDIPELEQWLVEEFEHKLNIVIKNREVDFFAAGVDSQKAIQAQRLIIQTLDLGQSTRRVSSLVVFEQGNIKRLAKFLHGLRFDSPVSVVDDIDVMDHLHQKYTNFTEFLPTQAPTPDHATVLLTGATGSLGSAILCELIGNPTARIYCPVRAKNVPNAISRTLAALECNGYNGKGLPSRVHIFPCDLSIFPLSIPQDILSTFALSLTHIIHAAWAVNFSLSLSSFEPQLQTLHFLYCLTLLVQRSTPAGFMFCSSIGTAMASPLGTTIEDEPIPSQACCAATGYARSKFVAERILESASAKNQNVTILRLGQIIPSMNHGASKLWNPSEMIPLVISCSKDIKAFPGTPGPRCVDSCTWIPVNVLAKVILDLSSIENPGETDMKNKQDFVYNIVSSKPCSWEKDFLPKVQSIFKDSPTPGSDTSDGHFPIVPFSVWLEKLYSVTSSPSTEYSFLYSHLNPVVDIWRRQLSQTKSVLVQQPEDPAQIESENHHTNAKELTFSTESVSADSAVFRSTDWDHLLLADGYLEEVIRAWKDVWH</sequence>